<evidence type="ECO:0000256" key="9">
    <source>
        <dbReference type="PROSITE-ProRule" id="PRU10125"/>
    </source>
</evidence>
<comment type="catalytic activity">
    <reaction evidence="7 8">
        <text>(2S,6S)-2,6-diaminopimelate = meso-2,6-diaminopimelate</text>
        <dbReference type="Rhea" id="RHEA:15393"/>
        <dbReference type="ChEBI" id="CHEBI:57609"/>
        <dbReference type="ChEBI" id="CHEBI:57791"/>
        <dbReference type="EC" id="5.1.1.7"/>
    </reaction>
</comment>
<dbReference type="GO" id="GO:0005829">
    <property type="term" value="C:cytosol"/>
    <property type="evidence" value="ECO:0007669"/>
    <property type="project" value="TreeGrafter"/>
</dbReference>
<dbReference type="AlphaFoldDB" id="A0A4S4FQX7"/>
<evidence type="ECO:0000256" key="3">
    <source>
        <dbReference type="ARBA" id="ARBA00013080"/>
    </source>
</evidence>
<protein>
    <recommendedName>
        <fullName evidence="3 8">Diaminopimelate epimerase</fullName>
        <shortName evidence="8">DAP epimerase</shortName>
        <ecNumber evidence="3 8">5.1.1.7</ecNumber>
    </recommendedName>
    <alternativeName>
        <fullName evidence="8">PLP-independent amino acid racemase</fullName>
    </alternativeName>
</protein>
<reference evidence="10 11" key="1">
    <citation type="submission" date="2019-04" db="EMBL/GenBank/DDBJ databases">
        <authorList>
            <person name="Jiang L."/>
        </authorList>
    </citation>
    <scope>NUCLEOTIDE SEQUENCE [LARGE SCALE GENOMIC DNA]</scope>
    <source>
        <strain evidence="10 11">YIM 131853</strain>
    </source>
</reference>
<keyword evidence="8" id="KW-0963">Cytoplasm</keyword>
<dbReference type="SUPFAM" id="SSF54506">
    <property type="entry name" value="Diaminopimelate epimerase-like"/>
    <property type="match status" value="2"/>
</dbReference>
<dbReference type="NCBIfam" id="TIGR00652">
    <property type="entry name" value="DapF"/>
    <property type="match status" value="1"/>
</dbReference>
<comment type="similarity">
    <text evidence="2 8">Belongs to the diaminopimelate epimerase family.</text>
</comment>
<dbReference type="PANTHER" id="PTHR31689:SF0">
    <property type="entry name" value="DIAMINOPIMELATE EPIMERASE"/>
    <property type="match status" value="1"/>
</dbReference>
<name>A0A4S4FQX7_9MICO</name>
<comment type="caution">
    <text evidence="8">Lacks conserved residue(s) required for the propagation of feature annotation.</text>
</comment>
<feature type="binding site" evidence="8">
    <location>
        <position position="164"/>
    </location>
    <ligand>
        <name>substrate</name>
    </ligand>
</feature>
<dbReference type="PROSITE" id="PS01326">
    <property type="entry name" value="DAP_EPIMERASE"/>
    <property type="match status" value="1"/>
</dbReference>
<dbReference type="GO" id="GO:0009089">
    <property type="term" value="P:lysine biosynthetic process via diaminopimelate"/>
    <property type="evidence" value="ECO:0007669"/>
    <property type="project" value="UniProtKB-UniRule"/>
</dbReference>
<evidence type="ECO:0000256" key="1">
    <source>
        <dbReference type="ARBA" id="ARBA00005196"/>
    </source>
</evidence>
<accession>A0A4S4FQX7</accession>
<dbReference type="Proteomes" id="UP000309133">
    <property type="component" value="Unassembled WGS sequence"/>
</dbReference>
<proteinExistence type="inferred from homology"/>
<gene>
    <name evidence="8" type="primary">dapF</name>
    <name evidence="10" type="ORF">E6C64_04455</name>
</gene>
<comment type="pathway">
    <text evidence="1 8">Amino-acid biosynthesis; L-lysine biosynthesis via DAP pathway; DL-2,6-diaminopimelate from LL-2,6-diaminopimelate: step 1/1.</text>
</comment>
<evidence type="ECO:0000313" key="10">
    <source>
        <dbReference type="EMBL" id="THG32282.1"/>
    </source>
</evidence>
<feature type="active site" description="Proton acceptor" evidence="8">
    <location>
        <position position="230"/>
    </location>
</feature>
<feature type="site" description="Could be important to modulate the pK values of the two catalytic cysteine residues" evidence="8">
    <location>
        <position position="166"/>
    </location>
</feature>
<comment type="caution">
    <text evidence="10">The sequence shown here is derived from an EMBL/GenBank/DDBJ whole genome shotgun (WGS) entry which is preliminary data.</text>
</comment>
<keyword evidence="6 8" id="KW-0413">Isomerase</keyword>
<evidence type="ECO:0000256" key="6">
    <source>
        <dbReference type="ARBA" id="ARBA00023235"/>
    </source>
</evidence>
<dbReference type="InterPro" id="IPR018510">
    <property type="entry name" value="DAP_epimerase_AS"/>
</dbReference>
<dbReference type="InterPro" id="IPR001653">
    <property type="entry name" value="DAP_epimerase_DapF"/>
</dbReference>
<evidence type="ECO:0000256" key="5">
    <source>
        <dbReference type="ARBA" id="ARBA00023154"/>
    </source>
</evidence>
<organism evidence="10 11">
    <name type="scientific">Naasia lichenicola</name>
    <dbReference type="NCBI Taxonomy" id="2565933"/>
    <lineage>
        <taxon>Bacteria</taxon>
        <taxon>Bacillati</taxon>
        <taxon>Actinomycetota</taxon>
        <taxon>Actinomycetes</taxon>
        <taxon>Micrococcales</taxon>
        <taxon>Microbacteriaceae</taxon>
        <taxon>Naasia</taxon>
    </lineage>
</organism>
<comment type="subunit">
    <text evidence="8">Homodimer.</text>
</comment>
<evidence type="ECO:0000313" key="11">
    <source>
        <dbReference type="Proteomes" id="UP000309133"/>
    </source>
</evidence>
<evidence type="ECO:0000256" key="7">
    <source>
        <dbReference type="ARBA" id="ARBA00051712"/>
    </source>
</evidence>
<dbReference type="UniPathway" id="UPA00034">
    <property type="reaction ID" value="UER00025"/>
</dbReference>
<comment type="function">
    <text evidence="8">Catalyzes the stereoinversion of LL-2,6-diaminopimelate (L,L-DAP) to meso-diaminopimelate (meso-DAP), a precursor of L-lysine and an essential component of the bacterial peptidoglycan.</text>
</comment>
<dbReference type="HAMAP" id="MF_00197">
    <property type="entry name" value="DAP_epimerase"/>
    <property type="match status" value="1"/>
</dbReference>
<comment type="subcellular location">
    <subcellularLocation>
        <location evidence="8">Cytoplasm</location>
    </subcellularLocation>
</comment>
<feature type="binding site" evidence="8">
    <location>
        <position position="78"/>
    </location>
    <ligand>
        <name>substrate</name>
    </ligand>
</feature>
<keyword evidence="5 8" id="KW-0457">Lysine biosynthesis</keyword>
<dbReference type="Pfam" id="PF01678">
    <property type="entry name" value="DAP_epimerase"/>
    <property type="match status" value="2"/>
</dbReference>
<evidence type="ECO:0000256" key="8">
    <source>
        <dbReference type="HAMAP-Rule" id="MF_00197"/>
    </source>
</evidence>
<feature type="site" description="Could be important to modulate the pK values of the two catalytic cysteine residues" evidence="8">
    <location>
        <position position="221"/>
    </location>
</feature>
<dbReference type="GO" id="GO:0008837">
    <property type="term" value="F:diaminopimelate epimerase activity"/>
    <property type="evidence" value="ECO:0007669"/>
    <property type="project" value="UniProtKB-UniRule"/>
</dbReference>
<dbReference type="PANTHER" id="PTHR31689">
    <property type="entry name" value="DIAMINOPIMELATE EPIMERASE, CHLOROPLASTIC"/>
    <property type="match status" value="1"/>
</dbReference>
<keyword evidence="11" id="KW-1185">Reference proteome</keyword>
<evidence type="ECO:0000256" key="4">
    <source>
        <dbReference type="ARBA" id="ARBA00022605"/>
    </source>
</evidence>
<feature type="binding site" evidence="8">
    <location>
        <begin position="231"/>
        <end position="232"/>
    </location>
    <ligand>
        <name>substrate</name>
    </ligand>
</feature>
<feature type="binding site" evidence="8">
    <location>
        <position position="197"/>
    </location>
    <ligand>
        <name>substrate</name>
    </ligand>
</feature>
<feature type="binding site" evidence="8">
    <location>
        <begin position="88"/>
        <end position="89"/>
    </location>
    <ligand>
        <name>substrate</name>
    </ligand>
</feature>
<dbReference type="OrthoDB" id="9805408at2"/>
<keyword evidence="4 8" id="KW-0028">Amino-acid biosynthesis</keyword>
<dbReference type="EC" id="5.1.1.7" evidence="3 8"/>
<dbReference type="Gene3D" id="3.10.310.10">
    <property type="entry name" value="Diaminopimelate Epimerase, Chain A, domain 1"/>
    <property type="match status" value="2"/>
</dbReference>
<dbReference type="RefSeq" id="WP_136426447.1">
    <property type="nucleotide sequence ID" value="NZ_SSSM01000002.1"/>
</dbReference>
<evidence type="ECO:0000256" key="2">
    <source>
        <dbReference type="ARBA" id="ARBA00010219"/>
    </source>
</evidence>
<sequence length="291" mass="30050">MTTIPFTKGHGTGNDFVLIADPDGELDLTPAQIAALCDRHFGIGADGVLRAVRSARIDAGAAALAEDPDAEWFMDYRNADGSIAEMCGNGIRVFTAFLLDEGLAEIPGGGTIAIGTRGGVRDVHRASVGFSVDLGRWTLDSAEPLVHVKDVPVARPGISISVPNPHVVIAVADDDELAAADLTYIPQLDPAPAEGANVELVLPGDPLVQDGVGRISMRVHERGSGETLSCGTGAAAAALATRHWAGAGAPNAWRVQVPGGTLGVRMFPVEEGEHVSLSGPADLVFSGTVEI</sequence>
<feature type="active site" description="Proton donor" evidence="8">
    <location>
        <position position="87"/>
    </location>
</feature>
<feature type="binding site" evidence="8">
    <location>
        <begin position="221"/>
        <end position="222"/>
    </location>
    <ligand>
        <name>substrate</name>
    </ligand>
</feature>
<feature type="binding site" evidence="8">
    <location>
        <position position="14"/>
    </location>
    <ligand>
        <name>substrate</name>
    </ligand>
</feature>
<dbReference type="EMBL" id="SSSM01000002">
    <property type="protein sequence ID" value="THG32282.1"/>
    <property type="molecule type" value="Genomic_DNA"/>
</dbReference>
<feature type="active site" evidence="9">
    <location>
        <position position="87"/>
    </location>
</feature>